<dbReference type="EMBL" id="MNCJ02000330">
    <property type="protein sequence ID" value="KAF5766144.1"/>
    <property type="molecule type" value="Genomic_DNA"/>
</dbReference>
<dbReference type="GO" id="GO:0004674">
    <property type="term" value="F:protein serine/threonine kinase activity"/>
    <property type="evidence" value="ECO:0007669"/>
    <property type="project" value="UniProtKB-KW"/>
</dbReference>
<evidence type="ECO:0000256" key="1">
    <source>
        <dbReference type="SAM" id="Phobius"/>
    </source>
</evidence>
<dbReference type="InterPro" id="IPR011009">
    <property type="entry name" value="Kinase-like_dom_sf"/>
</dbReference>
<keyword evidence="2" id="KW-0808">Transferase</keyword>
<keyword evidence="1" id="KW-0812">Transmembrane</keyword>
<evidence type="ECO:0000313" key="2">
    <source>
        <dbReference type="EMBL" id="KAF5766144.1"/>
    </source>
</evidence>
<protein>
    <submittedName>
        <fullName evidence="2">Non-specific serine/threonine protein kinase</fullName>
        <ecNumber evidence="2">2.7.11.1</ecNumber>
    </submittedName>
</protein>
<name>A0A9K3E4Z6_HELAN</name>
<sequence>MIIGGIGGALVFVTIFVFIVVCLQIRFKHNGAIGGRSSARCQHFALTDVKAATDEFNDSFVIGNGGFGKVYKGYIDRHLI</sequence>
<dbReference type="AlphaFoldDB" id="A0A9K3E4Z6"/>
<dbReference type="Proteomes" id="UP000215914">
    <property type="component" value="Unassembled WGS sequence"/>
</dbReference>
<evidence type="ECO:0000313" key="3">
    <source>
        <dbReference type="Proteomes" id="UP000215914"/>
    </source>
</evidence>
<accession>A0A9K3E4Z6</accession>
<comment type="caution">
    <text evidence="2">The sequence shown here is derived from an EMBL/GenBank/DDBJ whole genome shotgun (WGS) entry which is preliminary data.</text>
</comment>
<dbReference type="EC" id="2.7.11.1" evidence="2"/>
<keyword evidence="1" id="KW-1133">Transmembrane helix</keyword>
<keyword evidence="3" id="KW-1185">Reference proteome</keyword>
<reference evidence="2" key="1">
    <citation type="journal article" date="2017" name="Nature">
        <title>The sunflower genome provides insights into oil metabolism, flowering and Asterid evolution.</title>
        <authorList>
            <person name="Badouin H."/>
            <person name="Gouzy J."/>
            <person name="Grassa C.J."/>
            <person name="Murat F."/>
            <person name="Staton S.E."/>
            <person name="Cottret L."/>
            <person name="Lelandais-Briere C."/>
            <person name="Owens G.L."/>
            <person name="Carrere S."/>
            <person name="Mayjonade B."/>
            <person name="Legrand L."/>
            <person name="Gill N."/>
            <person name="Kane N.C."/>
            <person name="Bowers J.E."/>
            <person name="Hubner S."/>
            <person name="Bellec A."/>
            <person name="Berard A."/>
            <person name="Berges H."/>
            <person name="Blanchet N."/>
            <person name="Boniface M.C."/>
            <person name="Brunel D."/>
            <person name="Catrice O."/>
            <person name="Chaidir N."/>
            <person name="Claudel C."/>
            <person name="Donnadieu C."/>
            <person name="Faraut T."/>
            <person name="Fievet G."/>
            <person name="Helmstetter N."/>
            <person name="King M."/>
            <person name="Knapp S.J."/>
            <person name="Lai Z."/>
            <person name="Le Paslier M.C."/>
            <person name="Lippi Y."/>
            <person name="Lorenzon L."/>
            <person name="Mandel J.R."/>
            <person name="Marage G."/>
            <person name="Marchand G."/>
            <person name="Marquand E."/>
            <person name="Bret-Mestries E."/>
            <person name="Morien E."/>
            <person name="Nambeesan S."/>
            <person name="Nguyen T."/>
            <person name="Pegot-Espagnet P."/>
            <person name="Pouilly N."/>
            <person name="Raftis F."/>
            <person name="Sallet E."/>
            <person name="Schiex T."/>
            <person name="Thomas J."/>
            <person name="Vandecasteele C."/>
            <person name="Vares D."/>
            <person name="Vear F."/>
            <person name="Vautrin S."/>
            <person name="Crespi M."/>
            <person name="Mangin B."/>
            <person name="Burke J.M."/>
            <person name="Salse J."/>
            <person name="Munos S."/>
            <person name="Vincourt P."/>
            <person name="Rieseberg L.H."/>
            <person name="Langlade N.B."/>
        </authorList>
    </citation>
    <scope>NUCLEOTIDE SEQUENCE</scope>
    <source>
        <tissue evidence="2">Leaves</tissue>
    </source>
</reference>
<feature type="transmembrane region" description="Helical" evidence="1">
    <location>
        <begin position="6"/>
        <end position="27"/>
    </location>
</feature>
<reference evidence="2" key="2">
    <citation type="submission" date="2020-06" db="EMBL/GenBank/DDBJ databases">
        <title>Helianthus annuus Genome sequencing and assembly Release 2.</title>
        <authorList>
            <person name="Gouzy J."/>
            <person name="Langlade N."/>
            <person name="Munos S."/>
        </authorList>
    </citation>
    <scope>NUCLEOTIDE SEQUENCE</scope>
    <source>
        <tissue evidence="2">Leaves</tissue>
    </source>
</reference>
<keyword evidence="2" id="KW-0418">Kinase</keyword>
<dbReference type="Gramene" id="mRNA:HanXRQr2_Chr15g0711861">
    <property type="protein sequence ID" value="CDS:HanXRQr2_Chr15g0711861.1"/>
    <property type="gene ID" value="HanXRQr2_Chr15g0711861"/>
</dbReference>
<dbReference type="Gene3D" id="3.30.200.20">
    <property type="entry name" value="Phosphorylase Kinase, domain 1"/>
    <property type="match status" value="1"/>
</dbReference>
<organism evidence="2 3">
    <name type="scientific">Helianthus annuus</name>
    <name type="common">Common sunflower</name>
    <dbReference type="NCBI Taxonomy" id="4232"/>
    <lineage>
        <taxon>Eukaryota</taxon>
        <taxon>Viridiplantae</taxon>
        <taxon>Streptophyta</taxon>
        <taxon>Embryophyta</taxon>
        <taxon>Tracheophyta</taxon>
        <taxon>Spermatophyta</taxon>
        <taxon>Magnoliopsida</taxon>
        <taxon>eudicotyledons</taxon>
        <taxon>Gunneridae</taxon>
        <taxon>Pentapetalae</taxon>
        <taxon>asterids</taxon>
        <taxon>campanulids</taxon>
        <taxon>Asterales</taxon>
        <taxon>Asteraceae</taxon>
        <taxon>Asteroideae</taxon>
        <taxon>Heliantheae alliance</taxon>
        <taxon>Heliantheae</taxon>
        <taxon>Helianthus</taxon>
    </lineage>
</organism>
<proteinExistence type="predicted"/>
<keyword evidence="2" id="KW-0723">Serine/threonine-protein kinase</keyword>
<keyword evidence="1" id="KW-0472">Membrane</keyword>
<gene>
    <name evidence="2" type="ORF">HanXRQr2_Chr15g0711861</name>
</gene>
<dbReference type="SUPFAM" id="SSF56112">
    <property type="entry name" value="Protein kinase-like (PK-like)"/>
    <property type="match status" value="1"/>
</dbReference>